<dbReference type="RefSeq" id="WP_152753952.1">
    <property type="nucleotide sequence ID" value="NZ_JAHLDO010000015.1"/>
</dbReference>
<protein>
    <submittedName>
        <fullName evidence="1">Cyclic lactone autoinducer peptide</fullName>
    </submittedName>
</protein>
<gene>
    <name evidence="1" type="ORF">E4V82_22295</name>
</gene>
<sequence length="44" mass="4804">MLKKLICKTITTIGCLGLLLGNIAIMPASLLHAHEPNCPDEFLR</sequence>
<evidence type="ECO:0000313" key="1">
    <source>
        <dbReference type="EMBL" id="MPQ64802.1"/>
    </source>
</evidence>
<accession>A0A5N7J7V7</accession>
<reference evidence="1 2" key="1">
    <citation type="journal article" date="2019" name="Lett. Appl. Microbiol.">
        <title>A case of 'blown pack' spoilage of vacuum-packaged pork likely associated with Clostridium estertheticum in Canada.</title>
        <authorList>
            <person name="Zhang P."/>
            <person name="Ward P."/>
            <person name="McMullen L.M."/>
            <person name="Yang X."/>
        </authorList>
    </citation>
    <scope>NUCLEOTIDE SEQUENCE [LARGE SCALE GENOMIC DNA]</scope>
    <source>
        <strain evidence="1 2">MA19</strain>
    </source>
</reference>
<dbReference type="Proteomes" id="UP000342249">
    <property type="component" value="Unassembled WGS sequence"/>
</dbReference>
<dbReference type="AlphaFoldDB" id="A0A5N7J7V7"/>
<name>A0A5N7J7V7_9CLOT</name>
<organism evidence="1 2">
    <name type="scientific">Clostridium estertheticum</name>
    <dbReference type="NCBI Taxonomy" id="238834"/>
    <lineage>
        <taxon>Bacteria</taxon>
        <taxon>Bacillati</taxon>
        <taxon>Bacillota</taxon>
        <taxon>Clostridia</taxon>
        <taxon>Eubacteriales</taxon>
        <taxon>Clostridiaceae</taxon>
        <taxon>Clostridium</taxon>
    </lineage>
</organism>
<comment type="caution">
    <text evidence="1">The sequence shown here is derived from an EMBL/GenBank/DDBJ whole genome shotgun (WGS) entry which is preliminary data.</text>
</comment>
<dbReference type="EMBL" id="SPSF01000056">
    <property type="protein sequence ID" value="MPQ64802.1"/>
    <property type="molecule type" value="Genomic_DNA"/>
</dbReference>
<proteinExistence type="predicted"/>
<evidence type="ECO:0000313" key="2">
    <source>
        <dbReference type="Proteomes" id="UP000342249"/>
    </source>
</evidence>